<sequence>MSKEKIPVTQAIRQLREHGVAFSEHLYKYEERGGTRVSARELGVDEHAVIKTLIMEDEQHHPLIVLMHGDREVGTGMLARQIGVKKVSPCEPKTADRHSGYQVGGTSPFGTRHPMPVYMQASIATLPRIYINGGRRGFLVGMDPADLMRVLTPTLVEVAA</sequence>
<evidence type="ECO:0000256" key="2">
    <source>
        <dbReference type="ARBA" id="ARBA00022917"/>
    </source>
</evidence>
<dbReference type="PIRSF" id="PIRSF006181">
    <property type="entry name" value="EbsC_YbaK"/>
    <property type="match status" value="1"/>
</dbReference>
<evidence type="ECO:0000256" key="1">
    <source>
        <dbReference type="ARBA" id="ARBA00009798"/>
    </source>
</evidence>
<evidence type="ECO:0000313" key="7">
    <source>
        <dbReference type="Proteomes" id="UP000294801"/>
    </source>
</evidence>
<keyword evidence="2 4" id="KW-0648">Protein biosynthesis</keyword>
<dbReference type="EMBL" id="SMDA01000004">
    <property type="protein sequence ID" value="TCW31731.1"/>
    <property type="molecule type" value="Genomic_DNA"/>
</dbReference>
<accession>A0ABY2CX92</accession>
<comment type="caution">
    <text evidence="6">The sequence shown here is derived from an EMBL/GenBank/DDBJ whole genome shotgun (WGS) entry which is preliminary data.</text>
</comment>
<dbReference type="NCBIfam" id="TIGR00011">
    <property type="entry name" value="YbaK_EbsC"/>
    <property type="match status" value="1"/>
</dbReference>
<dbReference type="SUPFAM" id="SSF55826">
    <property type="entry name" value="YbaK/ProRS associated domain"/>
    <property type="match status" value="1"/>
</dbReference>
<evidence type="ECO:0000259" key="5">
    <source>
        <dbReference type="Pfam" id="PF04073"/>
    </source>
</evidence>
<organism evidence="6 7">
    <name type="scientific">Gulbenkiania mobilis</name>
    <dbReference type="NCBI Taxonomy" id="397457"/>
    <lineage>
        <taxon>Bacteria</taxon>
        <taxon>Pseudomonadati</taxon>
        <taxon>Pseudomonadota</taxon>
        <taxon>Betaproteobacteria</taxon>
        <taxon>Neisseriales</taxon>
        <taxon>Chromobacteriaceae</taxon>
        <taxon>Gulbenkiania</taxon>
    </lineage>
</organism>
<evidence type="ECO:0000256" key="3">
    <source>
        <dbReference type="ARBA" id="ARBA00023239"/>
    </source>
</evidence>
<dbReference type="PANTHER" id="PTHR30411">
    <property type="entry name" value="CYTOPLASMIC PROTEIN"/>
    <property type="match status" value="1"/>
</dbReference>
<reference evidence="6 7" key="1">
    <citation type="submission" date="2019-03" db="EMBL/GenBank/DDBJ databases">
        <title>Genomic Encyclopedia of Type Strains, Phase IV (KMG-IV): sequencing the most valuable type-strain genomes for metagenomic binning, comparative biology and taxonomic classification.</title>
        <authorList>
            <person name="Goeker M."/>
        </authorList>
    </citation>
    <scope>NUCLEOTIDE SEQUENCE [LARGE SCALE GENOMIC DNA]</scope>
    <source>
        <strain evidence="6 7">DSM 18507</strain>
    </source>
</reference>
<dbReference type="Proteomes" id="UP000294801">
    <property type="component" value="Unassembled WGS sequence"/>
</dbReference>
<evidence type="ECO:0000313" key="6">
    <source>
        <dbReference type="EMBL" id="TCW31731.1"/>
    </source>
</evidence>
<dbReference type="InterPro" id="IPR004369">
    <property type="entry name" value="Prolyl-tRNA_editing_YbaK/EbsC"/>
</dbReference>
<proteinExistence type="inferred from homology"/>
<comment type="similarity">
    <text evidence="1 4">Belongs to the prolyl-tRNA editing family. YbaK/EbsC subfamily.</text>
</comment>
<protein>
    <recommendedName>
        <fullName evidence="4">Cys-tRNA(Pro)/Cys-tRNA(Cys) deacylase</fullName>
        <ecNumber evidence="4">4.2.-.-</ecNumber>
    </recommendedName>
</protein>
<keyword evidence="7" id="KW-1185">Reference proteome</keyword>
<dbReference type="RefSeq" id="WP_132098276.1">
    <property type="nucleotide sequence ID" value="NZ_SMDA01000004.1"/>
</dbReference>
<dbReference type="EC" id="4.2.-.-" evidence="4"/>
<dbReference type="Pfam" id="PF04073">
    <property type="entry name" value="tRNA_edit"/>
    <property type="match status" value="1"/>
</dbReference>
<dbReference type="Gene3D" id="3.90.960.10">
    <property type="entry name" value="YbaK/aminoacyl-tRNA synthetase-associated domain"/>
    <property type="match status" value="1"/>
</dbReference>
<name>A0ABY2CX92_GULMO</name>
<dbReference type="PANTHER" id="PTHR30411:SF0">
    <property type="entry name" value="CYS-TRNA(PRO)_CYS-TRNA(CYS) DEACYLASE YBAK"/>
    <property type="match status" value="1"/>
</dbReference>
<dbReference type="InterPro" id="IPR007214">
    <property type="entry name" value="YbaK/aa-tRNA-synth-assoc-dom"/>
</dbReference>
<feature type="domain" description="YbaK/aminoacyl-tRNA synthetase-associated" evidence="5">
    <location>
        <begin position="38"/>
        <end position="149"/>
    </location>
</feature>
<keyword evidence="3 4" id="KW-0456">Lyase</keyword>
<dbReference type="InterPro" id="IPR036754">
    <property type="entry name" value="YbaK/aa-tRNA-synt-asso_dom_sf"/>
</dbReference>
<evidence type="ECO:0000256" key="4">
    <source>
        <dbReference type="PIRNR" id="PIRNR006181"/>
    </source>
</evidence>
<gene>
    <name evidence="6" type="ORF">EV669_10498</name>
</gene>
<dbReference type="CDD" id="cd00002">
    <property type="entry name" value="YbaK_deacylase"/>
    <property type="match status" value="1"/>
</dbReference>